<evidence type="ECO:0000259" key="14">
    <source>
        <dbReference type="PROSITE" id="PS51189"/>
    </source>
</evidence>
<dbReference type="PROSITE" id="PS51189">
    <property type="entry name" value="FAT"/>
    <property type="match status" value="1"/>
</dbReference>
<evidence type="ECO:0000256" key="5">
    <source>
        <dbReference type="ARBA" id="ARBA00022679"/>
    </source>
</evidence>
<protein>
    <recommendedName>
        <fullName evidence="3">non-specific serine/threonine protein kinase</fullName>
        <ecNumber evidence="3">2.7.11.1</ecNumber>
    </recommendedName>
</protein>
<accession>A0AAD5UQN7</accession>
<feature type="region of interest" description="Disordered" evidence="12">
    <location>
        <begin position="1842"/>
        <end position="1917"/>
    </location>
</feature>
<comment type="subcellular location">
    <subcellularLocation>
        <location evidence="1">Nucleus</location>
    </subcellularLocation>
</comment>
<evidence type="ECO:0000256" key="6">
    <source>
        <dbReference type="ARBA" id="ARBA00022741"/>
    </source>
</evidence>
<evidence type="ECO:0000256" key="4">
    <source>
        <dbReference type="ARBA" id="ARBA00022527"/>
    </source>
</evidence>
<dbReference type="SMART" id="SM00146">
    <property type="entry name" value="PI3Kc"/>
    <property type="match status" value="1"/>
</dbReference>
<dbReference type="GO" id="GO:0005524">
    <property type="term" value="F:ATP binding"/>
    <property type="evidence" value="ECO:0007669"/>
    <property type="project" value="UniProtKB-KW"/>
</dbReference>
<dbReference type="PANTHER" id="PTHR11139">
    <property type="entry name" value="ATAXIA TELANGIECTASIA MUTATED ATM -RELATED"/>
    <property type="match status" value="1"/>
</dbReference>
<keyword evidence="10" id="KW-0234">DNA repair</keyword>
<dbReference type="InterPro" id="IPR000403">
    <property type="entry name" value="PI3/4_kinase_cat_dom"/>
</dbReference>
<feature type="compositionally biased region" description="Acidic residues" evidence="12">
    <location>
        <begin position="1864"/>
        <end position="1907"/>
    </location>
</feature>
<dbReference type="Pfam" id="PF23593">
    <property type="entry name" value="HEAT_ATR"/>
    <property type="match status" value="1"/>
</dbReference>
<keyword evidence="6" id="KW-0547">Nucleotide-binding</keyword>
<dbReference type="InterPro" id="IPR057564">
    <property type="entry name" value="HEAT_ATR"/>
</dbReference>
<keyword evidence="16" id="KW-1185">Reference proteome</keyword>
<dbReference type="InterPro" id="IPR036940">
    <property type="entry name" value="PI3/4_kinase_cat_sf"/>
</dbReference>
<dbReference type="InterPro" id="IPR014009">
    <property type="entry name" value="PIK_FAT"/>
</dbReference>
<proteinExistence type="inferred from homology"/>
<comment type="similarity">
    <text evidence="2">Belongs to the PI3/PI4-kinase family. ATM subfamily.</text>
</comment>
<evidence type="ECO:0000256" key="9">
    <source>
        <dbReference type="ARBA" id="ARBA00022840"/>
    </source>
</evidence>
<keyword evidence="7" id="KW-0227">DNA damage</keyword>
<dbReference type="EMBL" id="JANAWD010000938">
    <property type="protein sequence ID" value="KAJ3474989.1"/>
    <property type="molecule type" value="Genomic_DNA"/>
</dbReference>
<evidence type="ECO:0000256" key="2">
    <source>
        <dbReference type="ARBA" id="ARBA00010769"/>
    </source>
</evidence>
<keyword evidence="5" id="KW-0808">Transferase</keyword>
<dbReference type="GO" id="GO:0000723">
    <property type="term" value="P:telomere maintenance"/>
    <property type="evidence" value="ECO:0007669"/>
    <property type="project" value="TreeGrafter"/>
</dbReference>
<dbReference type="PROSITE" id="PS00916">
    <property type="entry name" value="PI3_4_KINASE_2"/>
    <property type="match status" value="1"/>
</dbReference>
<feature type="domain" description="FAT" evidence="14">
    <location>
        <begin position="638"/>
        <end position="1198"/>
    </location>
</feature>
<evidence type="ECO:0000259" key="13">
    <source>
        <dbReference type="PROSITE" id="PS50290"/>
    </source>
</evidence>
<dbReference type="InterPro" id="IPR011009">
    <property type="entry name" value="Kinase-like_dom_sf"/>
</dbReference>
<evidence type="ECO:0000256" key="3">
    <source>
        <dbReference type="ARBA" id="ARBA00012513"/>
    </source>
</evidence>
<dbReference type="GO" id="GO:0005634">
    <property type="term" value="C:nucleus"/>
    <property type="evidence" value="ECO:0007669"/>
    <property type="project" value="UniProtKB-SubCell"/>
</dbReference>
<keyword evidence="9" id="KW-0067">ATP-binding</keyword>
<organism evidence="15 16">
    <name type="scientific">Meripilus lineatus</name>
    <dbReference type="NCBI Taxonomy" id="2056292"/>
    <lineage>
        <taxon>Eukaryota</taxon>
        <taxon>Fungi</taxon>
        <taxon>Dikarya</taxon>
        <taxon>Basidiomycota</taxon>
        <taxon>Agaricomycotina</taxon>
        <taxon>Agaricomycetes</taxon>
        <taxon>Polyporales</taxon>
        <taxon>Meripilaceae</taxon>
        <taxon>Meripilus</taxon>
    </lineage>
</organism>
<dbReference type="PANTHER" id="PTHR11139:SF125">
    <property type="entry name" value="SERINE_THREONINE-PROTEIN KINASE MEC1"/>
    <property type="match status" value="1"/>
</dbReference>
<gene>
    <name evidence="15" type="ORF">NLI96_g12128</name>
</gene>
<dbReference type="GO" id="GO:0005694">
    <property type="term" value="C:chromosome"/>
    <property type="evidence" value="ECO:0007669"/>
    <property type="project" value="TreeGrafter"/>
</dbReference>
<dbReference type="Gene3D" id="3.30.1010.10">
    <property type="entry name" value="Phosphatidylinositol 3-kinase Catalytic Subunit, Chain A, domain 4"/>
    <property type="match status" value="1"/>
</dbReference>
<dbReference type="InterPro" id="IPR050517">
    <property type="entry name" value="DDR_Repair_Kinase"/>
</dbReference>
<evidence type="ECO:0000256" key="1">
    <source>
        <dbReference type="ARBA" id="ARBA00004123"/>
    </source>
</evidence>
<evidence type="ECO:0000256" key="11">
    <source>
        <dbReference type="ARBA" id="ARBA00023242"/>
    </source>
</evidence>
<dbReference type="SUPFAM" id="SSF56112">
    <property type="entry name" value="Protein kinase-like (PK-like)"/>
    <property type="match status" value="1"/>
</dbReference>
<dbReference type="GO" id="GO:0004674">
    <property type="term" value="F:protein serine/threonine kinase activity"/>
    <property type="evidence" value="ECO:0007669"/>
    <property type="project" value="UniProtKB-KW"/>
</dbReference>
<evidence type="ECO:0000256" key="12">
    <source>
        <dbReference type="SAM" id="MobiDB-lite"/>
    </source>
</evidence>
<dbReference type="InterPro" id="IPR018936">
    <property type="entry name" value="PI3/4_kinase_CS"/>
</dbReference>
<dbReference type="SMART" id="SM00802">
    <property type="entry name" value="UME"/>
    <property type="match status" value="1"/>
</dbReference>
<dbReference type="Gene3D" id="1.10.1070.11">
    <property type="entry name" value="Phosphatidylinositol 3-/4-kinase, catalytic domain"/>
    <property type="match status" value="1"/>
</dbReference>
<evidence type="ECO:0000256" key="7">
    <source>
        <dbReference type="ARBA" id="ARBA00022763"/>
    </source>
</evidence>
<dbReference type="InterPro" id="IPR056802">
    <property type="entry name" value="ATR-like_M-HEAT"/>
</dbReference>
<evidence type="ECO:0000256" key="8">
    <source>
        <dbReference type="ARBA" id="ARBA00022777"/>
    </source>
</evidence>
<evidence type="ECO:0000313" key="15">
    <source>
        <dbReference type="EMBL" id="KAJ3474989.1"/>
    </source>
</evidence>
<comment type="caution">
    <text evidence="15">The sequence shown here is derived from an EMBL/GenBank/DDBJ whole genome shotgun (WGS) entry which is preliminary data.</text>
</comment>
<dbReference type="Pfam" id="PF25030">
    <property type="entry name" value="M-HEAT_ATR"/>
    <property type="match status" value="1"/>
</dbReference>
<dbReference type="Pfam" id="PF02259">
    <property type="entry name" value="FAT"/>
    <property type="match status" value="1"/>
</dbReference>
<feature type="domain" description="PI3K/PI4K catalytic" evidence="13">
    <location>
        <begin position="1306"/>
        <end position="1625"/>
    </location>
</feature>
<reference evidence="15" key="1">
    <citation type="submission" date="2022-07" db="EMBL/GenBank/DDBJ databases">
        <title>Genome Sequence of Physisporinus lineatus.</title>
        <authorList>
            <person name="Buettner E."/>
        </authorList>
    </citation>
    <scope>NUCLEOTIDE SEQUENCE</scope>
    <source>
        <strain evidence="15">VT162</strain>
    </source>
</reference>
<dbReference type="CDD" id="cd00892">
    <property type="entry name" value="PIKKc_ATR"/>
    <property type="match status" value="1"/>
</dbReference>
<sequence>MTSRLFMSWLTNGKSSKSQGEAARLIELMKHDEFKFDELKKINVAREFNRLDQAAADRSKLKASEGGDEWQETSVEIEVTGVGTIDLASIVRSCLVNLLAEIITTMGDNPEGPTDTTIRAIIRVEAAANKNPRDSAERDVGAILRPKMLGVITSLHDLLQDLHGKKSIETKRLMATMQSMLPVPEFAETTLQSWQTFLQVLDPKDLGPLLATTSASFVTHWPTFSHHAREIAKKSIEYLIIEKGESLKLHLGEVADLGSIPHLAEVNARLHEQRPHTNPAENVEELLERASNDNVTVAARALGELKEFMLSNASNMNGMTSGDVFDPLVGRLLSVLMAAACRVGENVESLNMLAYDCIGILGAIDPDRIDLGAPEPRLIMLSNFTDEEESVSFALHIVTNVLVGTFKPTSDIMYQRHVAYTIQELLRFSKFKGSLINPNGGSVPLKVRTRWANLPKHVQEAISPLLELRYHSQICFNDEAVSPIYPNQATYREWIQHWTASLISRVNTRSAQDIFRSFMVLVRNKDAGVAHYLLPHLALTVLVSGTNDDAANIRNEILSVLEDQVDPDSPSTYDKKELSSQVIFMLMDPLNEWVRLTRQHLNTAVRAETRRGRSTRGGEAEEQLVKVDSILSSIDQSLMAKAALKCKAYARALMCYEQQIVALRSHNNTTEVQDHYERLHEIYSQLDEPDGMEGVSTLILSPSLDHQIRQHESTGRWTSAQSCWEVRLQNSPDELASHLGLLECLRNLGHYGASDDWSLELCSLVTSDTMRTQAKGVLTRNPGWQAELVRYQVESEWNIGNWDEVQTLVKLSNKPSASVLIAQILLAMRSEDQGSFSTAIVEARRALGGPITAAGTRGYRRCYESVVNLHLVHELEMIYHLTRNRSTGKELDSLLRRLSSRLDSTLPAYRIREPILGLCRTAFGHWPANIQSHKDVISRSWLNSAKLARKAGYWQTAYCATLQAQQRKQPFVLIESSKLTKAIGESLNALQELETSMQVSDIEDQDVIDLTGDEDNSKRMKAKAKAHRARWMNDSDRFDVSQVLKAFQEATELWPDWESGQFHLGRFHDDCFKTLSPADQLNRGTKMNLQTVKSFSKAIRYGSKYIYQTVPRLLTLWLDMGEHPTTSKSETFTRINLEVSRAIKNTPVCKWYTAFPQIVSRVGHTNKEVFAVLSKLISGVIHEFPKQALWLFASVVKSTKHTRRDRGKHILDKLQSHPSSRTEVAALITACRSMIDELLNLCNYPVRDDKTTMLMMSKDFPRLFRQVPSTLIIPLQESLTPSLPPTSASEVTHQPFRVDTPTFAKFHEEIDIMKSLANPRKITITGSDNKVYMFLGKPKDDLRKDARLMDFNAIINKLLKSNSESRRRHLYIRTYGVVTLNEECGFIQWVPNTIPLRPVLLKYYSARGVRQWDGAMGQTFQRIKEMPDQEAATLSRKISSLVIFHERFLETFPEPSAWLASRLSFSRTAAVMSMVGFILGLGDRHTENILLDVLSGDAVHVDFNCLFEKGKTLETPERVPFRLTQNMVDGLGITGVEGVFRNGCEITMQLLRDNKDTLMSVLDAFVHDPLVEWEDEKRKLMGDDPAAKVGSTSLFVAQALRSPVDLLCTQNFIPKLKDHLLTRLRGEVYDGDEVEYSDEERAQVRIIGSKIYCHKVLRLQYTTYDARRGQDSINPRTTHCNVLLNSRETGPSSHPFWYAQDLGIFHARVLHVGPNVTNRSAQHMEFLWVRWSGMSPDSRYGPKYARLPQVGFVKPSDPNAFGFLDPSLAIRAVHLIPSFADGRTNELLPHQSVARPPGQTDDWARFYVNIFADRDMFMRYFGGGVGHPEQPPYRYQTSTLVREDDPEPLPTDNEAGVDGASETSSDEGPSDEEEWDDVDEDGEYGFDAVQDSEDLGPEDGEDSDGDSDGSMCMPQVA</sequence>
<evidence type="ECO:0000256" key="10">
    <source>
        <dbReference type="ARBA" id="ARBA00023204"/>
    </source>
</evidence>
<dbReference type="GO" id="GO:0006281">
    <property type="term" value="P:DNA repair"/>
    <property type="evidence" value="ECO:0007669"/>
    <property type="project" value="UniProtKB-KW"/>
</dbReference>
<dbReference type="EC" id="2.7.11.1" evidence="3"/>
<evidence type="ECO:0000313" key="16">
    <source>
        <dbReference type="Proteomes" id="UP001212997"/>
    </source>
</evidence>
<keyword evidence="11" id="KW-0539">Nucleus</keyword>
<dbReference type="Proteomes" id="UP001212997">
    <property type="component" value="Unassembled WGS sequence"/>
</dbReference>
<dbReference type="Pfam" id="PF00454">
    <property type="entry name" value="PI3_PI4_kinase"/>
    <property type="match status" value="1"/>
</dbReference>
<keyword evidence="8" id="KW-0418">Kinase</keyword>
<keyword evidence="4" id="KW-0723">Serine/threonine-protein kinase</keyword>
<dbReference type="GO" id="GO:0000077">
    <property type="term" value="P:DNA damage checkpoint signaling"/>
    <property type="evidence" value="ECO:0007669"/>
    <property type="project" value="TreeGrafter"/>
</dbReference>
<dbReference type="Pfam" id="PF08064">
    <property type="entry name" value="UME"/>
    <property type="match status" value="1"/>
</dbReference>
<dbReference type="PROSITE" id="PS50290">
    <property type="entry name" value="PI3_4_KINASE_3"/>
    <property type="match status" value="1"/>
</dbReference>
<name>A0AAD5UQN7_9APHY</name>
<dbReference type="InterPro" id="IPR003151">
    <property type="entry name" value="PIK-rel_kinase_FAT"/>
</dbReference>
<dbReference type="InterPro" id="IPR012993">
    <property type="entry name" value="UME"/>
</dbReference>